<keyword evidence="2" id="KW-1185">Reference proteome</keyword>
<organism evidence="1 2">
    <name type="scientific">Mycena albidolilacea</name>
    <dbReference type="NCBI Taxonomy" id="1033008"/>
    <lineage>
        <taxon>Eukaryota</taxon>
        <taxon>Fungi</taxon>
        <taxon>Dikarya</taxon>
        <taxon>Basidiomycota</taxon>
        <taxon>Agaricomycotina</taxon>
        <taxon>Agaricomycetes</taxon>
        <taxon>Agaricomycetidae</taxon>
        <taxon>Agaricales</taxon>
        <taxon>Marasmiineae</taxon>
        <taxon>Mycenaceae</taxon>
        <taxon>Mycena</taxon>
    </lineage>
</organism>
<protein>
    <submittedName>
        <fullName evidence="1">Uncharacterized protein</fullName>
    </submittedName>
</protein>
<dbReference type="AlphaFoldDB" id="A0AAD7AGG6"/>
<dbReference type="Proteomes" id="UP001218218">
    <property type="component" value="Unassembled WGS sequence"/>
</dbReference>
<reference evidence="1" key="1">
    <citation type="submission" date="2023-03" db="EMBL/GenBank/DDBJ databases">
        <title>Massive genome expansion in bonnet fungi (Mycena s.s.) driven by repeated elements and novel gene families across ecological guilds.</title>
        <authorList>
            <consortium name="Lawrence Berkeley National Laboratory"/>
            <person name="Harder C.B."/>
            <person name="Miyauchi S."/>
            <person name="Viragh M."/>
            <person name="Kuo A."/>
            <person name="Thoen E."/>
            <person name="Andreopoulos B."/>
            <person name="Lu D."/>
            <person name="Skrede I."/>
            <person name="Drula E."/>
            <person name="Henrissat B."/>
            <person name="Morin E."/>
            <person name="Kohler A."/>
            <person name="Barry K."/>
            <person name="LaButti K."/>
            <person name="Morin E."/>
            <person name="Salamov A."/>
            <person name="Lipzen A."/>
            <person name="Mereny Z."/>
            <person name="Hegedus B."/>
            <person name="Baldrian P."/>
            <person name="Stursova M."/>
            <person name="Weitz H."/>
            <person name="Taylor A."/>
            <person name="Grigoriev I.V."/>
            <person name="Nagy L.G."/>
            <person name="Martin F."/>
            <person name="Kauserud H."/>
        </authorList>
    </citation>
    <scope>NUCLEOTIDE SEQUENCE</scope>
    <source>
        <strain evidence="1">CBHHK002</strain>
    </source>
</reference>
<evidence type="ECO:0000313" key="2">
    <source>
        <dbReference type="Proteomes" id="UP001218218"/>
    </source>
</evidence>
<name>A0AAD7AGG6_9AGAR</name>
<evidence type="ECO:0000313" key="1">
    <source>
        <dbReference type="EMBL" id="KAJ7358139.1"/>
    </source>
</evidence>
<accession>A0AAD7AGG6</accession>
<sequence length="159" mass="17820">MCGCFPAACLTAGFRSRSPTILRCQGRPRSPPPSVSTSQPQCPLCQLTATLFYTVLTYPYPRATPSLDVQLPGLCTPLFAGGLLAVWPTSYAVDGYTLSLLTTPWRDPWTMHMYTVRGQSSARRVDNALSTFWPATHPLHFPWWWRSSWHASRGTRQES</sequence>
<comment type="caution">
    <text evidence="1">The sequence shown here is derived from an EMBL/GenBank/DDBJ whole genome shotgun (WGS) entry which is preliminary data.</text>
</comment>
<gene>
    <name evidence="1" type="ORF">DFH08DRAFT_439490</name>
</gene>
<proteinExistence type="predicted"/>
<dbReference type="EMBL" id="JARIHO010000007">
    <property type="protein sequence ID" value="KAJ7358139.1"/>
    <property type="molecule type" value="Genomic_DNA"/>
</dbReference>